<dbReference type="EMBL" id="VUOC01000001">
    <property type="protein sequence ID" value="KAA2245482.1"/>
    <property type="molecule type" value="Genomic_DNA"/>
</dbReference>
<accession>A0A5B2W466</accession>
<dbReference type="CDD" id="cd22641">
    <property type="entry name" value="C24-like"/>
    <property type="match status" value="1"/>
</dbReference>
<keyword evidence="3" id="KW-1185">Reference proteome</keyword>
<dbReference type="AlphaFoldDB" id="A0A5B2W466"/>
<proteinExistence type="predicted"/>
<evidence type="ECO:0000313" key="2">
    <source>
        <dbReference type="EMBL" id="KAA2245482.1"/>
    </source>
</evidence>
<dbReference type="RefSeq" id="WP_149836871.1">
    <property type="nucleotide sequence ID" value="NZ_VUOC01000001.1"/>
</dbReference>
<evidence type="ECO:0000256" key="1">
    <source>
        <dbReference type="SAM" id="MobiDB-lite"/>
    </source>
</evidence>
<dbReference type="Proteomes" id="UP000324611">
    <property type="component" value="Unassembled WGS sequence"/>
</dbReference>
<name>A0A5B2W466_9BACT</name>
<reference evidence="2 3" key="1">
    <citation type="submission" date="2019-09" db="EMBL/GenBank/DDBJ databases">
        <title>Chitinophaga ginsengihumi sp. nov., isolated from soil of ginseng rhizosphere.</title>
        <authorList>
            <person name="Lee J."/>
        </authorList>
    </citation>
    <scope>NUCLEOTIDE SEQUENCE [LARGE SCALE GENOMIC DNA]</scope>
    <source>
        <strain evidence="2 3">BN140078</strain>
    </source>
</reference>
<sequence>MNRNIDFTQLGGLFVYQDTLDFMQSAFGQPMDAIARAIGDKVILTGVTDQGATVTDGWISYAGEILPFTGGLKATYIVLEEIIQSEQFDDAVQRPVYKTRRLKFGNALPPAGGFPYSDITRYAFNSASIKDALSTIQSTLKSIINLEPEIILSGCTVSNVVGANMQVSGGSVMFMGNVVPSLPYSGPFPAFLKDNGTWVTAQPGAGLFVKFDPYTSQRYTDVLRRATTPPDEIKTFSTKSDRFDNNGIGRWEMKGFELLTSMQGRTPIGLWFDGNAETDVRDVNYTTAGNQGGTNSIAIQKNNLPNVRIDVLIPREKTSFDAEGQGLITTGNHGNEPNPGPTLQTDPLGDGTPLNRVQAYTIIVYAKRSA</sequence>
<protein>
    <submittedName>
        <fullName evidence="2">Uncharacterized protein</fullName>
    </submittedName>
</protein>
<feature type="region of interest" description="Disordered" evidence="1">
    <location>
        <begin position="327"/>
        <end position="351"/>
    </location>
</feature>
<feature type="compositionally biased region" description="Polar residues" evidence="1">
    <location>
        <begin position="327"/>
        <end position="345"/>
    </location>
</feature>
<organism evidence="2 3">
    <name type="scientific">Chitinophaga agrisoli</name>
    <dbReference type="NCBI Taxonomy" id="2607653"/>
    <lineage>
        <taxon>Bacteria</taxon>
        <taxon>Pseudomonadati</taxon>
        <taxon>Bacteroidota</taxon>
        <taxon>Chitinophagia</taxon>
        <taxon>Chitinophagales</taxon>
        <taxon>Chitinophagaceae</taxon>
        <taxon>Chitinophaga</taxon>
    </lineage>
</organism>
<evidence type="ECO:0000313" key="3">
    <source>
        <dbReference type="Proteomes" id="UP000324611"/>
    </source>
</evidence>
<gene>
    <name evidence="2" type="ORF">F0L74_05865</name>
</gene>
<comment type="caution">
    <text evidence="2">The sequence shown here is derived from an EMBL/GenBank/DDBJ whole genome shotgun (WGS) entry which is preliminary data.</text>
</comment>
<reference evidence="2 3" key="2">
    <citation type="submission" date="2019-09" db="EMBL/GenBank/DDBJ databases">
        <authorList>
            <person name="Jin C."/>
        </authorList>
    </citation>
    <scope>NUCLEOTIDE SEQUENCE [LARGE SCALE GENOMIC DNA]</scope>
    <source>
        <strain evidence="2 3">BN140078</strain>
    </source>
</reference>